<gene>
    <name evidence="3" type="ORF">GSF22_09250</name>
</gene>
<evidence type="ECO:0000256" key="2">
    <source>
        <dbReference type="SAM" id="Phobius"/>
    </source>
</evidence>
<evidence type="ECO:0000256" key="1">
    <source>
        <dbReference type="SAM" id="MobiDB-lite"/>
    </source>
</evidence>
<evidence type="ECO:0000313" key="3">
    <source>
        <dbReference type="EMBL" id="MBO4206192.1"/>
    </source>
</evidence>
<comment type="caution">
    <text evidence="3">The sequence shown here is derived from an EMBL/GenBank/DDBJ whole genome shotgun (WGS) entry which is preliminary data.</text>
</comment>
<feature type="transmembrane region" description="Helical" evidence="2">
    <location>
        <begin position="20"/>
        <end position="41"/>
    </location>
</feature>
<dbReference type="EMBL" id="WVUH01000055">
    <property type="protein sequence ID" value="MBO4206192.1"/>
    <property type="molecule type" value="Genomic_DNA"/>
</dbReference>
<keyword evidence="2" id="KW-0472">Membrane</keyword>
<evidence type="ECO:0000313" key="4">
    <source>
        <dbReference type="Proteomes" id="UP000823521"/>
    </source>
</evidence>
<name>A0ABS3VNS7_MICEH</name>
<accession>A0ABS3VNS7</accession>
<feature type="region of interest" description="Disordered" evidence="1">
    <location>
        <begin position="52"/>
        <end position="85"/>
    </location>
</feature>
<keyword evidence="2" id="KW-1133">Transmembrane helix</keyword>
<organism evidence="3 4">
    <name type="scientific">Micromonospora echinofusca</name>
    <dbReference type="NCBI Taxonomy" id="47858"/>
    <lineage>
        <taxon>Bacteria</taxon>
        <taxon>Bacillati</taxon>
        <taxon>Actinomycetota</taxon>
        <taxon>Actinomycetes</taxon>
        <taxon>Micromonosporales</taxon>
        <taxon>Micromonosporaceae</taxon>
        <taxon>Micromonospora</taxon>
    </lineage>
</organism>
<proteinExistence type="predicted"/>
<protein>
    <submittedName>
        <fullName evidence="3">Uncharacterized protein</fullName>
    </submittedName>
</protein>
<sequence>MLTLAQVLAENNFGDTRSGGLAGPAGLFLIVLLGIATVLLIRNMNARLRRLPESFDDRPGAAPGTARADSSVLDPTPGTRSEESR</sequence>
<reference evidence="3 4" key="1">
    <citation type="submission" date="2019-12" db="EMBL/GenBank/DDBJ databases">
        <title>Whole genome sequencing of endophytic Actinobacterium Micromonospora sp. MPMI6T.</title>
        <authorList>
            <person name="Evv R."/>
            <person name="Podile A.R."/>
        </authorList>
    </citation>
    <scope>NUCLEOTIDE SEQUENCE [LARGE SCALE GENOMIC DNA]</scope>
    <source>
        <strain evidence="3 4">MPMI6</strain>
    </source>
</reference>
<keyword evidence="4" id="KW-1185">Reference proteome</keyword>
<keyword evidence="2" id="KW-0812">Transmembrane</keyword>
<dbReference type="RefSeq" id="WP_208812894.1">
    <property type="nucleotide sequence ID" value="NZ_WVUH01000055.1"/>
</dbReference>
<dbReference type="Proteomes" id="UP000823521">
    <property type="component" value="Unassembled WGS sequence"/>
</dbReference>